<gene>
    <name evidence="2" type="ORF">CPB83DRAFT_767892</name>
</gene>
<comment type="caution">
    <text evidence="2">The sequence shown here is derived from an EMBL/GenBank/DDBJ whole genome shotgun (WGS) entry which is preliminary data.</text>
</comment>
<evidence type="ECO:0000313" key="3">
    <source>
        <dbReference type="Proteomes" id="UP000807306"/>
    </source>
</evidence>
<sequence>MATPLNLISSFTISPRAENEIVDTRTISQIVYSCLITLILCMSYCIRPNMSRRNASSWTFLKRKINIAFWLIISPELIISWALNQWYEGNKFAKKYSARGWTPAHGQFVVMGGLLLYRDDQPRQVLSPEKFASLLENGCIEFPHISEQDIKERGRSHPLLAFLAIIQVIWFIVQFITRLVQGYAVAQLEMATLALIVVNGLLLCVWWNKPLDTHDPIRIDLLRLPPPTPPNLPNPEDTSAGIKWDFAREKRVSKRIKAAFRSEDQPPLTSDTFFRRLFKSLVWAPLDFAEKVFTDYGELFLRLDTEKVPEGDTEIPLFYAPDTTDNLGPFLFATENILGSIFAVTHVSLWFAHFPTGRDRMVWRFCAIITSGLPLLFLFGIGLLLGVYVISLFFTNRWTDIMLKIMQGVAIVVVMLGFPTLLAARMALLVEAFICLGSVAPSVLWAVPWTNYIPHFS</sequence>
<keyword evidence="3" id="KW-1185">Reference proteome</keyword>
<feature type="transmembrane region" description="Helical" evidence="1">
    <location>
        <begin position="67"/>
        <end position="87"/>
    </location>
</feature>
<dbReference type="PANTHER" id="PTHR35043:SF7">
    <property type="entry name" value="TRANSCRIPTION FACTOR DOMAIN-CONTAINING PROTEIN"/>
    <property type="match status" value="1"/>
</dbReference>
<feature type="transmembrane region" description="Helical" evidence="1">
    <location>
        <begin position="373"/>
        <end position="395"/>
    </location>
</feature>
<organism evidence="2 3">
    <name type="scientific">Crepidotus variabilis</name>
    <dbReference type="NCBI Taxonomy" id="179855"/>
    <lineage>
        <taxon>Eukaryota</taxon>
        <taxon>Fungi</taxon>
        <taxon>Dikarya</taxon>
        <taxon>Basidiomycota</taxon>
        <taxon>Agaricomycotina</taxon>
        <taxon>Agaricomycetes</taxon>
        <taxon>Agaricomycetidae</taxon>
        <taxon>Agaricales</taxon>
        <taxon>Agaricineae</taxon>
        <taxon>Crepidotaceae</taxon>
        <taxon>Crepidotus</taxon>
    </lineage>
</organism>
<keyword evidence="1" id="KW-0472">Membrane</keyword>
<reference evidence="2" key="1">
    <citation type="submission" date="2020-11" db="EMBL/GenBank/DDBJ databases">
        <authorList>
            <consortium name="DOE Joint Genome Institute"/>
            <person name="Ahrendt S."/>
            <person name="Riley R."/>
            <person name="Andreopoulos W."/>
            <person name="Labutti K."/>
            <person name="Pangilinan J."/>
            <person name="Ruiz-Duenas F.J."/>
            <person name="Barrasa J.M."/>
            <person name="Sanchez-Garcia M."/>
            <person name="Camarero S."/>
            <person name="Miyauchi S."/>
            <person name="Serrano A."/>
            <person name="Linde D."/>
            <person name="Babiker R."/>
            <person name="Drula E."/>
            <person name="Ayuso-Fernandez I."/>
            <person name="Pacheco R."/>
            <person name="Padilla G."/>
            <person name="Ferreira P."/>
            <person name="Barriuso J."/>
            <person name="Kellner H."/>
            <person name="Castanera R."/>
            <person name="Alfaro M."/>
            <person name="Ramirez L."/>
            <person name="Pisabarro A.G."/>
            <person name="Kuo A."/>
            <person name="Tritt A."/>
            <person name="Lipzen A."/>
            <person name="He G."/>
            <person name="Yan M."/>
            <person name="Ng V."/>
            <person name="Cullen D."/>
            <person name="Martin F."/>
            <person name="Rosso M.-N."/>
            <person name="Henrissat B."/>
            <person name="Hibbett D."/>
            <person name="Martinez A.T."/>
            <person name="Grigoriev I.V."/>
        </authorList>
    </citation>
    <scope>NUCLEOTIDE SEQUENCE</scope>
    <source>
        <strain evidence="2">CBS 506.95</strain>
    </source>
</reference>
<keyword evidence="1" id="KW-1133">Transmembrane helix</keyword>
<feature type="transmembrane region" description="Helical" evidence="1">
    <location>
        <begin position="428"/>
        <end position="447"/>
    </location>
</feature>
<evidence type="ECO:0000256" key="1">
    <source>
        <dbReference type="SAM" id="Phobius"/>
    </source>
</evidence>
<dbReference type="EMBL" id="MU157858">
    <property type="protein sequence ID" value="KAF9527732.1"/>
    <property type="molecule type" value="Genomic_DNA"/>
</dbReference>
<dbReference type="AlphaFoldDB" id="A0A9P6JNT3"/>
<keyword evidence="1" id="KW-0812">Transmembrane</keyword>
<feature type="transmembrane region" description="Helical" evidence="1">
    <location>
        <begin position="188"/>
        <end position="208"/>
    </location>
</feature>
<dbReference type="PANTHER" id="PTHR35043">
    <property type="entry name" value="TRANSCRIPTION FACTOR DOMAIN-CONTAINING PROTEIN"/>
    <property type="match status" value="1"/>
</dbReference>
<evidence type="ECO:0000313" key="2">
    <source>
        <dbReference type="EMBL" id="KAF9527732.1"/>
    </source>
</evidence>
<dbReference type="OrthoDB" id="9451547at2759"/>
<feature type="transmembrane region" description="Helical" evidence="1">
    <location>
        <begin position="26"/>
        <end position="46"/>
    </location>
</feature>
<proteinExistence type="predicted"/>
<feature type="transmembrane region" description="Helical" evidence="1">
    <location>
        <begin position="159"/>
        <end position="176"/>
    </location>
</feature>
<dbReference type="Proteomes" id="UP000807306">
    <property type="component" value="Unassembled WGS sequence"/>
</dbReference>
<protein>
    <submittedName>
        <fullName evidence="2">Uncharacterized protein</fullName>
    </submittedName>
</protein>
<name>A0A9P6JNT3_9AGAR</name>
<feature type="transmembrane region" description="Helical" evidence="1">
    <location>
        <begin position="401"/>
        <end position="421"/>
    </location>
</feature>
<accession>A0A9P6JNT3</accession>